<dbReference type="AlphaFoldDB" id="A0A8T1CXN0"/>
<accession>A0A8T1CXN0</accession>
<protein>
    <submittedName>
        <fullName evidence="1">Uncharacterized protein</fullName>
    </submittedName>
</protein>
<evidence type="ECO:0000313" key="4">
    <source>
        <dbReference type="Proteomes" id="UP000774804"/>
    </source>
</evidence>
<evidence type="ECO:0000313" key="3">
    <source>
        <dbReference type="EMBL" id="KAG3223832.1"/>
    </source>
</evidence>
<dbReference type="SUPFAM" id="SSF53098">
    <property type="entry name" value="Ribonuclease H-like"/>
    <property type="match status" value="1"/>
</dbReference>
<sequence>MFQWIEWVVARNMPLSEVDDPLTRSMSKLKPVCSKTLKANLAMVAEAVEATISAEMSGPFGIMFDASTFFLENYVALIAVYWHDGQLKQTLLAIAPMEEVANLAVLVGDNCATNRAIATRLNVPLIGCFSHRFNLALNSFLDNHKPEVDAVSTLMAALRTINNRAALREHTPLSPLGLNVTRWGSTFEMVARYVRIWDDIKQVEAVFDLIIKASMHRRIKALLADLRILQSASVKLQSEDLTLADVRTLFDSVGQRFRSLKMKPSATASIVHSPTFEAAVVKVTNGEVARLTTIEPRAVKRFEVTAATTNAGSKRKQRDDDEEKLEEDFASSVLRAKKVGGAKPASSAYIKLLEKLPPTSNRCERLFRRRSLSLCNGITWKSACHSSWDLWCGHTMATRPQRQPIG</sequence>
<evidence type="ECO:0000313" key="2">
    <source>
        <dbReference type="EMBL" id="KAG2999809.1"/>
    </source>
</evidence>
<gene>
    <name evidence="1" type="ORF">PC115_g6695</name>
    <name evidence="2" type="ORF">PC118_g559</name>
    <name evidence="3" type="ORF">PC129_g5508</name>
</gene>
<organism evidence="1 4">
    <name type="scientific">Phytophthora cactorum</name>
    <dbReference type="NCBI Taxonomy" id="29920"/>
    <lineage>
        <taxon>Eukaryota</taxon>
        <taxon>Sar</taxon>
        <taxon>Stramenopiles</taxon>
        <taxon>Oomycota</taxon>
        <taxon>Peronosporomycetes</taxon>
        <taxon>Peronosporales</taxon>
        <taxon>Peronosporaceae</taxon>
        <taxon>Phytophthora</taxon>
    </lineage>
</organism>
<comment type="caution">
    <text evidence="1">The sequence shown here is derived from an EMBL/GenBank/DDBJ whole genome shotgun (WGS) entry which is preliminary data.</text>
</comment>
<name>A0A8T1CXN0_9STRA</name>
<dbReference type="VEuPathDB" id="FungiDB:PC110_g16242"/>
<dbReference type="Proteomes" id="UP000760860">
    <property type="component" value="Unassembled WGS sequence"/>
</dbReference>
<dbReference type="PANTHER" id="PTHR40866:SF1">
    <property type="entry name" value="BED-TYPE DOMAIN-CONTAINING PROTEIN"/>
    <property type="match status" value="1"/>
</dbReference>
<dbReference type="EMBL" id="RCML01000006">
    <property type="protein sequence ID" value="KAG2999809.1"/>
    <property type="molecule type" value="Genomic_DNA"/>
</dbReference>
<dbReference type="InterPro" id="IPR012337">
    <property type="entry name" value="RNaseH-like_sf"/>
</dbReference>
<evidence type="ECO:0000313" key="1">
    <source>
        <dbReference type="EMBL" id="KAG2929986.1"/>
    </source>
</evidence>
<dbReference type="Proteomes" id="UP000774804">
    <property type="component" value="Unassembled WGS sequence"/>
</dbReference>
<dbReference type="PANTHER" id="PTHR40866">
    <property type="entry name" value="BED-TYPE DOMAIN-CONTAINING PROTEIN"/>
    <property type="match status" value="1"/>
</dbReference>
<dbReference type="EMBL" id="RCMI01000151">
    <property type="protein sequence ID" value="KAG2929986.1"/>
    <property type="molecule type" value="Genomic_DNA"/>
</dbReference>
<proteinExistence type="predicted"/>
<dbReference type="EMBL" id="RCMV01000132">
    <property type="protein sequence ID" value="KAG3223832.1"/>
    <property type="molecule type" value="Genomic_DNA"/>
</dbReference>
<dbReference type="Proteomes" id="UP000697107">
    <property type="component" value="Unassembled WGS sequence"/>
</dbReference>
<reference evidence="1" key="1">
    <citation type="submission" date="2018-10" db="EMBL/GenBank/DDBJ databases">
        <title>Effector identification in a new, highly contiguous assembly of the strawberry crown rot pathogen Phytophthora cactorum.</title>
        <authorList>
            <person name="Armitage A.D."/>
            <person name="Nellist C.F."/>
            <person name="Bates H."/>
            <person name="Vickerstaff R.J."/>
            <person name="Harrison R.J."/>
        </authorList>
    </citation>
    <scope>NUCLEOTIDE SEQUENCE</scope>
    <source>
        <strain evidence="1">4032</strain>
        <strain evidence="2">P415</strain>
        <strain evidence="3">P421</strain>
    </source>
</reference>